<evidence type="ECO:0000313" key="2">
    <source>
        <dbReference type="EMBL" id="TWB20443.1"/>
    </source>
</evidence>
<dbReference type="SUPFAM" id="SSF46785">
    <property type="entry name" value="Winged helix' DNA-binding domain"/>
    <property type="match status" value="1"/>
</dbReference>
<evidence type="ECO:0000259" key="1">
    <source>
        <dbReference type="SMART" id="SM00418"/>
    </source>
</evidence>
<organism evidence="2 3">
    <name type="scientific">Nitrospirillum amazonense</name>
    <dbReference type="NCBI Taxonomy" id="28077"/>
    <lineage>
        <taxon>Bacteria</taxon>
        <taxon>Pseudomonadati</taxon>
        <taxon>Pseudomonadota</taxon>
        <taxon>Alphaproteobacteria</taxon>
        <taxon>Rhodospirillales</taxon>
        <taxon>Azospirillaceae</taxon>
        <taxon>Nitrospirillum</taxon>
    </lineage>
</organism>
<comment type="caution">
    <text evidence="2">The sequence shown here is derived from an EMBL/GenBank/DDBJ whole genome shotgun (WGS) entry which is preliminary data.</text>
</comment>
<protein>
    <submittedName>
        <fullName evidence="2">Helix-turn-helix protein</fullName>
    </submittedName>
</protein>
<dbReference type="Proteomes" id="UP000319859">
    <property type="component" value="Unassembled WGS sequence"/>
</dbReference>
<accession>A0A560FFQ3</accession>
<dbReference type="Gene3D" id="1.10.10.10">
    <property type="entry name" value="Winged helix-like DNA-binding domain superfamily/Winged helix DNA-binding domain"/>
    <property type="match status" value="1"/>
</dbReference>
<dbReference type="InterPro" id="IPR036390">
    <property type="entry name" value="WH_DNA-bd_sf"/>
</dbReference>
<dbReference type="InterPro" id="IPR001845">
    <property type="entry name" value="HTH_ArsR_DNA-bd_dom"/>
</dbReference>
<evidence type="ECO:0000313" key="3">
    <source>
        <dbReference type="Proteomes" id="UP000319859"/>
    </source>
</evidence>
<sequence length="181" mass="19778">MPSTHILTQPQLDCLTSPIRLAIIQRLEIDSQATAREIAQRMGRPVTSLYHHLKQMEGIGLLRVVGERRGARRPEAIYAMVADQLSSSAAVRTEEGRRTYARAALRVAEAGARAVSAAIEGGTPRFEGDQRTLAARFHVVRADAAKLARINRALNALEEALYQDCEAGEEILLTVLLAPQG</sequence>
<dbReference type="CDD" id="cd00090">
    <property type="entry name" value="HTH_ARSR"/>
    <property type="match status" value="1"/>
</dbReference>
<dbReference type="GO" id="GO:0003700">
    <property type="term" value="F:DNA-binding transcription factor activity"/>
    <property type="evidence" value="ECO:0007669"/>
    <property type="project" value="InterPro"/>
</dbReference>
<dbReference type="AlphaFoldDB" id="A0A560FFQ3"/>
<reference evidence="2 3" key="1">
    <citation type="submission" date="2019-06" db="EMBL/GenBank/DDBJ databases">
        <title>Genomic Encyclopedia of Type Strains, Phase IV (KMG-V): Genome sequencing to study the core and pangenomes of soil and plant-associated prokaryotes.</title>
        <authorList>
            <person name="Whitman W."/>
        </authorList>
    </citation>
    <scope>NUCLEOTIDE SEQUENCE [LARGE SCALE GENOMIC DNA]</scope>
    <source>
        <strain evidence="2 3">BR 11880</strain>
    </source>
</reference>
<dbReference type="InterPro" id="IPR036388">
    <property type="entry name" value="WH-like_DNA-bd_sf"/>
</dbReference>
<name>A0A560FFQ3_9PROT</name>
<dbReference type="EMBL" id="VITN01000007">
    <property type="protein sequence ID" value="TWB20443.1"/>
    <property type="molecule type" value="Genomic_DNA"/>
</dbReference>
<feature type="domain" description="HTH arsR-type" evidence="1">
    <location>
        <begin position="12"/>
        <end position="116"/>
    </location>
</feature>
<proteinExistence type="predicted"/>
<gene>
    <name evidence="2" type="ORF">FBZ89_107154</name>
</gene>
<dbReference type="Pfam" id="PF12840">
    <property type="entry name" value="HTH_20"/>
    <property type="match status" value="1"/>
</dbReference>
<dbReference type="InterPro" id="IPR011991">
    <property type="entry name" value="ArsR-like_HTH"/>
</dbReference>
<dbReference type="OrthoDB" id="7618228at2"/>
<dbReference type="SMART" id="SM00418">
    <property type="entry name" value="HTH_ARSR"/>
    <property type="match status" value="1"/>
</dbReference>
<dbReference type="RefSeq" id="WP_145750550.1">
    <property type="nucleotide sequence ID" value="NZ_VITN01000007.1"/>
</dbReference>